<evidence type="ECO:0000313" key="3">
    <source>
        <dbReference type="Proteomes" id="UP000470409"/>
    </source>
</evidence>
<sequence>MLDTLYEQAKDKPVEILVLLENKKRTTGEKRNILVEQAQGEYVAFVDDDDRVEPNYIDTLCTTIASNATADCIVFDVSVNFNNLFTKVTKFGKELEHTEDENFYYRKPNHIMCYAKRIAVQHKFLNVSYGEDDEWGARVSQDIVNQVKIPATLYHYDYVPKPASWYT</sequence>
<evidence type="ECO:0000259" key="1">
    <source>
        <dbReference type="Pfam" id="PF00535"/>
    </source>
</evidence>
<comment type="caution">
    <text evidence="2">The sequence shown here is derived from an EMBL/GenBank/DDBJ whole genome shotgun (WGS) entry which is preliminary data.</text>
</comment>
<dbReference type="CDD" id="cd00761">
    <property type="entry name" value="Glyco_tranf_GTA_type"/>
    <property type="match status" value="1"/>
</dbReference>
<dbReference type="EMBL" id="WBPG01000020">
    <property type="protein sequence ID" value="KAB2442594.1"/>
    <property type="molecule type" value="Genomic_DNA"/>
</dbReference>
<name>A0A7V7S746_9BACI</name>
<dbReference type="InterPro" id="IPR029044">
    <property type="entry name" value="Nucleotide-diphossugar_trans"/>
</dbReference>
<dbReference type="AlphaFoldDB" id="A0A7V7S746"/>
<evidence type="ECO:0000313" key="2">
    <source>
        <dbReference type="EMBL" id="KAB2442594.1"/>
    </source>
</evidence>
<dbReference type="SUPFAM" id="SSF53448">
    <property type="entry name" value="Nucleotide-diphospho-sugar transferases"/>
    <property type="match status" value="1"/>
</dbReference>
<accession>A0A7V7S746</accession>
<protein>
    <submittedName>
        <fullName evidence="2">Glycosyltransferase family 2 protein</fullName>
    </submittedName>
</protein>
<organism evidence="2 3">
    <name type="scientific">Bacillus luti</name>
    <dbReference type="NCBI Taxonomy" id="2026191"/>
    <lineage>
        <taxon>Bacteria</taxon>
        <taxon>Bacillati</taxon>
        <taxon>Bacillota</taxon>
        <taxon>Bacilli</taxon>
        <taxon>Bacillales</taxon>
        <taxon>Bacillaceae</taxon>
        <taxon>Bacillus</taxon>
        <taxon>Bacillus cereus group</taxon>
    </lineage>
</organism>
<dbReference type="Gene3D" id="3.90.550.10">
    <property type="entry name" value="Spore Coat Polysaccharide Biosynthesis Protein SpsA, Chain A"/>
    <property type="match status" value="1"/>
</dbReference>
<reference evidence="2 3" key="1">
    <citation type="submission" date="2019-10" db="EMBL/GenBank/DDBJ databases">
        <title>Bacillus from the desert of Cuatro Cinegas, Coahuila.</title>
        <authorList>
            <person name="Olmedo-Alvarez G."/>
            <person name="Saldana S."/>
            <person name="Barcelo D."/>
        </authorList>
    </citation>
    <scope>NUCLEOTIDE SEQUENCE [LARGE SCALE GENOMIC DNA]</scope>
    <source>
        <strain evidence="2 3">CH155b_5T</strain>
    </source>
</reference>
<dbReference type="GO" id="GO:0016740">
    <property type="term" value="F:transferase activity"/>
    <property type="evidence" value="ECO:0007669"/>
    <property type="project" value="UniProtKB-KW"/>
</dbReference>
<keyword evidence="2" id="KW-0808">Transferase</keyword>
<proteinExistence type="predicted"/>
<gene>
    <name evidence="2" type="ORF">F8163_14620</name>
</gene>
<dbReference type="InterPro" id="IPR001173">
    <property type="entry name" value="Glyco_trans_2-like"/>
</dbReference>
<dbReference type="Pfam" id="PF00535">
    <property type="entry name" value="Glycos_transf_2"/>
    <property type="match status" value="1"/>
</dbReference>
<dbReference type="Proteomes" id="UP000470409">
    <property type="component" value="Unassembled WGS sequence"/>
</dbReference>
<feature type="domain" description="Glycosyltransferase 2-like" evidence="1">
    <location>
        <begin position="10"/>
        <end position="110"/>
    </location>
</feature>